<name>A0AAW0WDE5_CHEQU</name>
<keyword evidence="14" id="KW-1185">Reference proteome</keyword>
<dbReference type="Pfam" id="PF13812">
    <property type="entry name" value="PPR_3"/>
    <property type="match status" value="1"/>
</dbReference>
<dbReference type="GO" id="GO:0043024">
    <property type="term" value="F:ribosomal small subunit binding"/>
    <property type="evidence" value="ECO:0007669"/>
    <property type="project" value="InterPro"/>
</dbReference>
<keyword evidence="7" id="KW-0809">Transit peptide</keyword>
<dbReference type="GO" id="GO:0006417">
    <property type="term" value="P:regulation of translation"/>
    <property type="evidence" value="ECO:0007669"/>
    <property type="project" value="UniProtKB-KW"/>
</dbReference>
<dbReference type="GO" id="GO:0019843">
    <property type="term" value="F:rRNA binding"/>
    <property type="evidence" value="ECO:0007669"/>
    <property type="project" value="UniProtKB-KW"/>
</dbReference>
<evidence type="ECO:0000256" key="7">
    <source>
        <dbReference type="ARBA" id="ARBA00022946"/>
    </source>
</evidence>
<proteinExistence type="inferred from homology"/>
<organism evidence="13 14">
    <name type="scientific">Cherax quadricarinatus</name>
    <name type="common">Australian red claw crayfish</name>
    <dbReference type="NCBI Taxonomy" id="27406"/>
    <lineage>
        <taxon>Eukaryota</taxon>
        <taxon>Metazoa</taxon>
        <taxon>Ecdysozoa</taxon>
        <taxon>Arthropoda</taxon>
        <taxon>Crustacea</taxon>
        <taxon>Multicrustacea</taxon>
        <taxon>Malacostraca</taxon>
        <taxon>Eumalacostraca</taxon>
        <taxon>Eucarida</taxon>
        <taxon>Decapoda</taxon>
        <taxon>Pleocyemata</taxon>
        <taxon>Astacidea</taxon>
        <taxon>Parastacoidea</taxon>
        <taxon>Parastacidae</taxon>
        <taxon>Cherax</taxon>
    </lineage>
</organism>
<comment type="subcellular location">
    <subcellularLocation>
        <location evidence="1">Mitochondrion</location>
    </subcellularLocation>
</comment>
<feature type="non-terminal residue" evidence="13">
    <location>
        <position position="1"/>
    </location>
</feature>
<protein>
    <recommendedName>
        <fullName evidence="11">Small ribosomal subunit protein mS39</fullName>
    </recommendedName>
</protein>
<dbReference type="InterPro" id="IPR055063">
    <property type="entry name" value="Rib_mS39_PPR"/>
</dbReference>
<dbReference type="PANTHER" id="PTHR16276">
    <property type="entry name" value="PENTATRICOPEPTIDE REPEAT DOMAIN-CONTAINING PROTEIN 3"/>
    <property type="match status" value="1"/>
</dbReference>
<dbReference type="AlphaFoldDB" id="A0AAW0WDE5"/>
<dbReference type="GO" id="GO:0005739">
    <property type="term" value="C:mitochondrion"/>
    <property type="evidence" value="ECO:0007669"/>
    <property type="project" value="UniProtKB-SubCell"/>
</dbReference>
<accession>A0AAW0WDE5</accession>
<dbReference type="InterPro" id="IPR002885">
    <property type="entry name" value="PPR_rpt"/>
</dbReference>
<keyword evidence="8" id="KW-0689">Ribosomal protein</keyword>
<keyword evidence="10" id="KW-0687">Ribonucleoprotein</keyword>
<evidence type="ECO:0000313" key="13">
    <source>
        <dbReference type="EMBL" id="KAK8730215.1"/>
    </source>
</evidence>
<dbReference type="InterPro" id="IPR011990">
    <property type="entry name" value="TPR-like_helical_dom_sf"/>
</dbReference>
<evidence type="ECO:0000256" key="9">
    <source>
        <dbReference type="ARBA" id="ARBA00023128"/>
    </source>
</evidence>
<evidence type="ECO:0000256" key="5">
    <source>
        <dbReference type="ARBA" id="ARBA00022845"/>
    </source>
</evidence>
<evidence type="ECO:0000256" key="8">
    <source>
        <dbReference type="ARBA" id="ARBA00022980"/>
    </source>
</evidence>
<dbReference type="GO" id="GO:1990904">
    <property type="term" value="C:ribonucleoprotein complex"/>
    <property type="evidence" value="ECO:0007669"/>
    <property type="project" value="UniProtKB-KW"/>
</dbReference>
<dbReference type="Gene3D" id="1.25.40.10">
    <property type="entry name" value="Tetratricopeptide repeat domain"/>
    <property type="match status" value="1"/>
</dbReference>
<evidence type="ECO:0000256" key="11">
    <source>
        <dbReference type="ARBA" id="ARBA00035134"/>
    </source>
</evidence>
<keyword evidence="9" id="KW-0496">Mitochondrion</keyword>
<evidence type="ECO:0000313" key="14">
    <source>
        <dbReference type="Proteomes" id="UP001445076"/>
    </source>
</evidence>
<feature type="repeat" description="PPR" evidence="12">
    <location>
        <begin position="223"/>
        <end position="257"/>
    </location>
</feature>
<evidence type="ECO:0000256" key="2">
    <source>
        <dbReference type="ARBA" id="ARBA00008551"/>
    </source>
</evidence>
<keyword evidence="5" id="KW-0810">Translation regulation</keyword>
<dbReference type="GO" id="GO:0032543">
    <property type="term" value="P:mitochondrial translation"/>
    <property type="evidence" value="ECO:0007669"/>
    <property type="project" value="InterPro"/>
</dbReference>
<evidence type="ECO:0000256" key="3">
    <source>
        <dbReference type="ARBA" id="ARBA00022730"/>
    </source>
</evidence>
<comment type="caution">
    <text evidence="13">The sequence shown here is derived from an EMBL/GenBank/DDBJ whole genome shotgun (WGS) entry which is preliminary data.</text>
</comment>
<evidence type="ECO:0000256" key="12">
    <source>
        <dbReference type="PROSITE-ProRule" id="PRU00708"/>
    </source>
</evidence>
<evidence type="ECO:0000256" key="10">
    <source>
        <dbReference type="ARBA" id="ARBA00023274"/>
    </source>
</evidence>
<keyword evidence="6" id="KW-0694">RNA-binding</keyword>
<dbReference type="InterPro" id="IPR037387">
    <property type="entry name" value="PTCD3"/>
</dbReference>
<reference evidence="13 14" key="1">
    <citation type="journal article" date="2024" name="BMC Genomics">
        <title>Genome assembly of redclaw crayfish (Cherax quadricarinatus) provides insights into its immune adaptation and hypoxia tolerance.</title>
        <authorList>
            <person name="Liu Z."/>
            <person name="Zheng J."/>
            <person name="Li H."/>
            <person name="Fang K."/>
            <person name="Wang S."/>
            <person name="He J."/>
            <person name="Zhou D."/>
            <person name="Weng S."/>
            <person name="Chi M."/>
            <person name="Gu Z."/>
            <person name="He J."/>
            <person name="Li F."/>
            <person name="Wang M."/>
        </authorList>
    </citation>
    <scope>NUCLEOTIDE SEQUENCE [LARGE SCALE GENOMIC DNA]</scope>
    <source>
        <strain evidence="13">ZL_2023a</strain>
    </source>
</reference>
<dbReference type="Pfam" id="PF22330">
    <property type="entry name" value="Rib_mS39_PPR"/>
    <property type="match status" value="1"/>
</dbReference>
<evidence type="ECO:0000256" key="1">
    <source>
        <dbReference type="ARBA" id="ARBA00004173"/>
    </source>
</evidence>
<dbReference type="EMBL" id="JARKIK010000065">
    <property type="protein sequence ID" value="KAK8730215.1"/>
    <property type="molecule type" value="Genomic_DNA"/>
</dbReference>
<dbReference type="GO" id="GO:0005840">
    <property type="term" value="C:ribosome"/>
    <property type="evidence" value="ECO:0007669"/>
    <property type="project" value="UniProtKB-KW"/>
</dbReference>
<comment type="similarity">
    <text evidence="2">Belongs to the mitochondrion-specific ribosomal protein mS39 family.</text>
</comment>
<evidence type="ECO:0000256" key="4">
    <source>
        <dbReference type="ARBA" id="ARBA00022737"/>
    </source>
</evidence>
<dbReference type="Proteomes" id="UP001445076">
    <property type="component" value="Unassembled WGS sequence"/>
</dbReference>
<sequence length="651" mass="74076">NMAGTLLGRKPVKLLQRFLKSTFCHDVASSSQLSSEKIVIPNRIPRSPTAILEALASTVSRDSSGPHYKYHDDPYLTPGSNLSKRVFSLSKEAGRKAARWIRDENAAFFTHRPDDPFIEAFFPKMTYNEESNLSEETLRELIQKCSVSDAITVYQLSQSKGIELSDNVYQELLELVAYYNCEDPLDEDWVEERWYRQGVTAVRNTWKDNGLAEELFKSLSTKGSAAYGALIRGMAQYYQVDRAWQLYQECKEKNIPLDAGTYNSLIRVASFLRDSFDLRWQLVKELLTSMAESGVSPNLGTLNCTLEALSQVATWRQAKQLSLQVIAEFKSLGIQPCLATYYFLLTIHCRERGPISRILIDILDHIEGKQFEIEDPKDTFFFVTAMDVSRNHLQSLEVAQRVDKLLHTGNNYCLIGDSFKESIYYRHYFALACSTLIIEDFMEIYNDLVPHIYTPEPGVMEEVMKAISTHEAFEYLPQLWSDMIVFEHTSRDRLLSLVLSVLTKYQPSEENKQLTKQLATIAWDVWTRVQEQDETRHNKVSWNGLMIGDLLTTLVQCGEYDKSLIVMKEATTNAHKILGYIPVNALQILNNAAIEKEDAETCVSVAMYGLDAGHQETGEMVKQLQSKLNLSLEHQAKLSSAFGTELLNDSS</sequence>
<dbReference type="PROSITE" id="PS51375">
    <property type="entry name" value="PPR"/>
    <property type="match status" value="1"/>
</dbReference>
<dbReference type="PANTHER" id="PTHR16276:SF1">
    <property type="entry name" value="SMALL RIBOSOMAL SUBUNIT PROTEIN MS39"/>
    <property type="match status" value="1"/>
</dbReference>
<keyword evidence="3" id="KW-0699">rRNA-binding</keyword>
<keyword evidence="4" id="KW-0677">Repeat</keyword>
<evidence type="ECO:0000256" key="6">
    <source>
        <dbReference type="ARBA" id="ARBA00022884"/>
    </source>
</evidence>
<gene>
    <name evidence="13" type="ORF">OTU49_008151</name>
</gene>